<dbReference type="PANTHER" id="PTHR21621">
    <property type="entry name" value="RIBOSOMAL PROTEIN S6 MODIFICATION PROTEIN"/>
    <property type="match status" value="1"/>
</dbReference>
<accession>A0ABR8GWE9</accession>
<name>A0ABR8GWE9_9CYAN</name>
<reference evidence="3 4" key="1">
    <citation type="journal article" date="2020" name="ISME J.">
        <title>Comparative genomics reveals insights into cyanobacterial evolution and habitat adaptation.</title>
        <authorList>
            <person name="Chen M.Y."/>
            <person name="Teng W.K."/>
            <person name="Zhao L."/>
            <person name="Hu C.X."/>
            <person name="Zhou Y.K."/>
            <person name="Han B.P."/>
            <person name="Song L.R."/>
            <person name="Shu W.S."/>
        </authorList>
    </citation>
    <scope>NUCLEOTIDE SEQUENCE [LARGE SCALE GENOMIC DNA]</scope>
    <source>
        <strain evidence="3 4">FACHB-248</strain>
    </source>
</reference>
<keyword evidence="3" id="KW-0436">Ligase</keyword>
<evidence type="ECO:0000259" key="2">
    <source>
        <dbReference type="PROSITE" id="PS50975"/>
    </source>
</evidence>
<dbReference type="PANTHER" id="PTHR21621:SF0">
    <property type="entry name" value="BETA-CITRYLGLUTAMATE SYNTHASE B-RELATED"/>
    <property type="match status" value="1"/>
</dbReference>
<keyword evidence="4" id="KW-1185">Reference proteome</keyword>
<sequence length="636" mass="71789">MIQEKTTDAVRVNARKTDVFDVFNFKHYMGANPYLETGALVFSFALTEYKEPLPIEDYVSVIGIRYPQIKEQTYISHADLFARTLAEVGKLDMGLHLNHWSVKPYAGYKKIGVQSLHERTTRSILYFVWDWFEAITQKEDIVFEEQMRSLQNRFRQSVYGGPTVYTLLRTAYEKGIPTFYLWEEGLMQYGYGKKQVRGVATTFDCDAHLDSDFSTRKDDCKAFLNTLGFPVPQGDIVTTEREALGVAREIGYPVAIKPVVGHKGIGVTADVQDSRELEAAFERSLKAIPENEPTRIIVEKSISGADFRLLCVNGKFVAATERRPASVVGDGNSTIAELIRDENRKPARLDTPTSPMSKIQSDEAMELYLDEQRLSLDSVIEKDRTVYLRKVANLSAGGVSIDATRTIHDENIILAQDIAQHFRLTCLGIDVITPSLDKSWKEGNFAILEINAAPGILMHLNPAVGESVDVPSHILETFFESGTDARIPILTFNKITVSELQETIDHILLQHPEWTIGAVCQNAVFLNRSKKIFNKDYNSNILSLLRNPKLDLLIAEYDEETWENEGMFYQGSNLVVLNDPTEIEMILTRDVFDGSTVVIKKGDTVSIRRKGLIEEYNLGVDEPFTRVYLKEIGTIL</sequence>
<dbReference type="EMBL" id="JACJTA010000075">
    <property type="protein sequence ID" value="MBD2607845.1"/>
    <property type="molecule type" value="Genomic_DNA"/>
</dbReference>
<dbReference type="PROSITE" id="PS50975">
    <property type="entry name" value="ATP_GRASP"/>
    <property type="match status" value="1"/>
</dbReference>
<keyword evidence="1" id="KW-0547">Nucleotide-binding</keyword>
<feature type="domain" description="ATP-grasp" evidence="2">
    <location>
        <begin position="221"/>
        <end position="479"/>
    </location>
</feature>
<evidence type="ECO:0000313" key="4">
    <source>
        <dbReference type="Proteomes" id="UP000660380"/>
    </source>
</evidence>
<evidence type="ECO:0000256" key="1">
    <source>
        <dbReference type="PROSITE-ProRule" id="PRU00409"/>
    </source>
</evidence>
<dbReference type="Pfam" id="PF13549">
    <property type="entry name" value="ATP-grasp_5"/>
    <property type="match status" value="1"/>
</dbReference>
<organism evidence="3 4">
    <name type="scientific">Scytonema hofmannii FACHB-248</name>
    <dbReference type="NCBI Taxonomy" id="1842502"/>
    <lineage>
        <taxon>Bacteria</taxon>
        <taxon>Bacillati</taxon>
        <taxon>Cyanobacteriota</taxon>
        <taxon>Cyanophyceae</taxon>
        <taxon>Nostocales</taxon>
        <taxon>Scytonemataceae</taxon>
        <taxon>Scytonema</taxon>
    </lineage>
</organism>
<dbReference type="RefSeq" id="WP_029633179.1">
    <property type="nucleotide sequence ID" value="NZ_JACJTA010000075.1"/>
</dbReference>
<dbReference type="InterPro" id="IPR011761">
    <property type="entry name" value="ATP-grasp"/>
</dbReference>
<comment type="caution">
    <text evidence="3">The sequence shown here is derived from an EMBL/GenBank/DDBJ whole genome shotgun (WGS) entry which is preliminary data.</text>
</comment>
<dbReference type="Proteomes" id="UP000660380">
    <property type="component" value="Unassembled WGS sequence"/>
</dbReference>
<dbReference type="SUPFAM" id="SSF56059">
    <property type="entry name" value="Glutathione synthetase ATP-binding domain-like"/>
    <property type="match status" value="1"/>
</dbReference>
<evidence type="ECO:0000313" key="3">
    <source>
        <dbReference type="EMBL" id="MBD2607845.1"/>
    </source>
</evidence>
<proteinExistence type="predicted"/>
<gene>
    <name evidence="3" type="ORF">H6G81_25830</name>
</gene>
<protein>
    <submittedName>
        <fullName evidence="3">Acetate--CoA ligase family protein</fullName>
    </submittedName>
</protein>
<dbReference type="Gene3D" id="3.30.470.20">
    <property type="entry name" value="ATP-grasp fold, B domain"/>
    <property type="match status" value="2"/>
</dbReference>
<dbReference type="GO" id="GO:0016874">
    <property type="term" value="F:ligase activity"/>
    <property type="evidence" value="ECO:0007669"/>
    <property type="project" value="UniProtKB-KW"/>
</dbReference>
<keyword evidence="1" id="KW-0067">ATP-binding</keyword>